<protein>
    <recommendedName>
        <fullName evidence="3">PGG domain-containing protein</fullName>
    </recommendedName>
</protein>
<feature type="domain" description="PGG" evidence="3">
    <location>
        <begin position="360"/>
        <end position="467"/>
    </location>
</feature>
<dbReference type="Proteomes" id="UP000032180">
    <property type="component" value="Chromosome 10"/>
</dbReference>
<feature type="transmembrane region" description="Helical" evidence="2">
    <location>
        <begin position="796"/>
        <end position="818"/>
    </location>
</feature>
<dbReference type="GO" id="GO:0016020">
    <property type="term" value="C:membrane"/>
    <property type="evidence" value="ECO:0007669"/>
    <property type="project" value="TreeGrafter"/>
</dbReference>
<feature type="transmembrane region" description="Helical" evidence="2">
    <location>
        <begin position="830"/>
        <end position="849"/>
    </location>
</feature>
<name>A0A0D9XI43_9ORYZ</name>
<feature type="transmembrane region" description="Helical" evidence="2">
    <location>
        <begin position="861"/>
        <end position="882"/>
    </location>
</feature>
<dbReference type="STRING" id="77586.A0A0D9XI43"/>
<feature type="domain" description="PGG" evidence="3">
    <location>
        <begin position="170"/>
        <end position="281"/>
    </location>
</feature>
<feature type="domain" description="PGG" evidence="3">
    <location>
        <begin position="505"/>
        <end position="617"/>
    </location>
</feature>
<dbReference type="HOGENOM" id="CLU_007110_1_0_1"/>
<dbReference type="Pfam" id="PF13962">
    <property type="entry name" value="PGG"/>
    <property type="match status" value="5"/>
</dbReference>
<dbReference type="AlphaFoldDB" id="A0A0D9XI43"/>
<feature type="transmembrane region" description="Helical" evidence="2">
    <location>
        <begin position="562"/>
        <end position="582"/>
    </location>
</feature>
<accession>A0A0D9XI43</accession>
<keyword evidence="2" id="KW-0472">Membrane</keyword>
<feature type="transmembrane region" description="Helical" evidence="2">
    <location>
        <begin position="416"/>
        <end position="435"/>
    </location>
</feature>
<dbReference type="EnsemblPlants" id="LPERR10G02710.1">
    <property type="protein sequence ID" value="LPERR10G02710.1"/>
    <property type="gene ID" value="LPERR10G02710"/>
</dbReference>
<feature type="transmembrane region" description="Helical" evidence="2">
    <location>
        <begin position="287"/>
        <end position="307"/>
    </location>
</feature>
<keyword evidence="2" id="KW-0812">Transmembrane</keyword>
<evidence type="ECO:0000259" key="3">
    <source>
        <dbReference type="Pfam" id="PF13962"/>
    </source>
</evidence>
<reference evidence="4 5" key="1">
    <citation type="submission" date="2012-08" db="EMBL/GenBank/DDBJ databases">
        <title>Oryza genome evolution.</title>
        <authorList>
            <person name="Wing R.A."/>
        </authorList>
    </citation>
    <scope>NUCLEOTIDE SEQUENCE</scope>
</reference>
<sequence length="912" mass="100375">MATNGNVASSTEYQLRKYLLLLATLVATVTYIAGLNLPGGVWQDTQSQHPVGDPILPDAYRQRYLAFYYCNATAFAASLVVCLLLLVLDKQSSNIAAVLRVVMVLDLLGLMGAYAAGSCRDLFTTIYSVVILSTVFVYILAAFFIFVISKLPTKKNINYDEKDKSNPDENKLEELREVLMLLTTFIVTITYVAGLNPPGGFWGNTEADHLVSFPILQKHHPQRYQAFFICNTTAFVASLLIIILLVDKKLSRLSPRFVALYVFIIIALFGLVGAYTAGSSREHDNTAYVIGLGIAVLAYIFLQVAITKAIHRGMKNKSCSQVLLTASCVASKCQQMIQSLFFVCTKKDTKDESRGIEHDQALEKARDLVMLLATLVASITYQAGLDPPGGLWPDDRDGHMGGDSVLLTTHPTRYKVFFYSNSAAFVVSLVVIMMVESRFLFRRHTLEAAMLMDLFGLICAYAAGSCRDVSTSIYVVSLAGVVLVYVVIHIIFFTLDYKDKPGDIEEMDNKREVLLLLAILTATLTYQAGLTPPGGFWSANDKSGHYAGFPVLLDNYPHRYKTFFYCNTASFMVSMALILLLVNPNLYRLGIRCYALYVCSVVGMFSLVGAYVAGSSRHLRTSIYVLVLAIAVFAFVIMQVLIFWRKRKNSSHSNENANKLSTDGTGSLVVKTSYKGGYQSYQQGDDEIHETRNELMAQGSAFDQGQGGTITMDVPSTPGGSSTSQNSFEQAASNKSNRSGSRKKELREYLMLLGILAANITYQAGLKPPGGLWQDDKRNVHDAGDPILHGTNKHRYLAFFYSNSTSFMASIVVIVLLLPSTLHSHQLPLWPMHTAILLDMLGLLAAYAAGSNRDMETTMKVIALIIPVLAYIAAYPALSFFGNMARLRCGKKTSQGDDKDAKNLQTNVSSSA</sequence>
<feature type="transmembrane region" description="Helical" evidence="2">
    <location>
        <begin position="471"/>
        <end position="492"/>
    </location>
</feature>
<feature type="transmembrane region" description="Helical" evidence="2">
    <location>
        <begin position="623"/>
        <end position="644"/>
    </location>
</feature>
<feature type="compositionally biased region" description="Polar residues" evidence="1">
    <location>
        <begin position="903"/>
        <end position="912"/>
    </location>
</feature>
<feature type="compositionally biased region" description="Polar residues" evidence="1">
    <location>
        <begin position="718"/>
        <end position="732"/>
    </location>
</feature>
<organism evidence="4 5">
    <name type="scientific">Leersia perrieri</name>
    <dbReference type="NCBI Taxonomy" id="77586"/>
    <lineage>
        <taxon>Eukaryota</taxon>
        <taxon>Viridiplantae</taxon>
        <taxon>Streptophyta</taxon>
        <taxon>Embryophyta</taxon>
        <taxon>Tracheophyta</taxon>
        <taxon>Spermatophyta</taxon>
        <taxon>Magnoliopsida</taxon>
        <taxon>Liliopsida</taxon>
        <taxon>Poales</taxon>
        <taxon>Poaceae</taxon>
        <taxon>BOP clade</taxon>
        <taxon>Oryzoideae</taxon>
        <taxon>Oryzeae</taxon>
        <taxon>Oryzinae</taxon>
        <taxon>Leersia</taxon>
    </lineage>
</organism>
<keyword evidence="2" id="KW-1133">Transmembrane helix</keyword>
<dbReference type="Gramene" id="LPERR10G02710.1">
    <property type="protein sequence ID" value="LPERR10G02710.1"/>
    <property type="gene ID" value="LPERR10G02710"/>
</dbReference>
<feature type="transmembrane region" description="Helical" evidence="2">
    <location>
        <begin position="18"/>
        <end position="37"/>
    </location>
</feature>
<feature type="transmembrane region" description="Helical" evidence="2">
    <location>
        <begin position="178"/>
        <end position="195"/>
    </location>
</feature>
<feature type="transmembrane region" description="Helical" evidence="2">
    <location>
        <begin position="513"/>
        <end position="530"/>
    </location>
</feature>
<feature type="transmembrane region" description="Helical" evidence="2">
    <location>
        <begin position="258"/>
        <end position="275"/>
    </location>
</feature>
<dbReference type="InterPro" id="IPR026961">
    <property type="entry name" value="PGG_dom"/>
</dbReference>
<keyword evidence="5" id="KW-1185">Reference proteome</keyword>
<feature type="region of interest" description="Disordered" evidence="1">
    <location>
        <begin position="700"/>
        <end position="740"/>
    </location>
</feature>
<proteinExistence type="predicted"/>
<reference evidence="5" key="2">
    <citation type="submission" date="2013-12" db="EMBL/GenBank/DDBJ databases">
        <authorList>
            <person name="Yu Y."/>
            <person name="Lee S."/>
            <person name="de Baynast K."/>
            <person name="Wissotski M."/>
            <person name="Liu L."/>
            <person name="Talag J."/>
            <person name="Goicoechea J."/>
            <person name="Angelova A."/>
            <person name="Jetty R."/>
            <person name="Kudrna D."/>
            <person name="Golser W."/>
            <person name="Rivera L."/>
            <person name="Zhang J."/>
            <person name="Wing R."/>
        </authorList>
    </citation>
    <scope>NUCLEOTIDE SEQUENCE</scope>
</reference>
<dbReference type="PANTHER" id="PTHR24177">
    <property type="entry name" value="CASKIN"/>
    <property type="match status" value="1"/>
</dbReference>
<evidence type="ECO:0000313" key="5">
    <source>
        <dbReference type="Proteomes" id="UP000032180"/>
    </source>
</evidence>
<reference evidence="4" key="3">
    <citation type="submission" date="2015-04" db="UniProtKB">
        <authorList>
            <consortium name="EnsemblPlants"/>
        </authorList>
    </citation>
    <scope>IDENTIFICATION</scope>
</reference>
<dbReference type="eggNOG" id="KOG0504">
    <property type="taxonomic scope" value="Eukaryota"/>
</dbReference>
<dbReference type="PANTHER" id="PTHR24177:SF45">
    <property type="entry name" value="OS06G0294000 PROTEIN"/>
    <property type="match status" value="1"/>
</dbReference>
<feature type="transmembrane region" description="Helical" evidence="2">
    <location>
        <begin position="122"/>
        <end position="148"/>
    </location>
</feature>
<feature type="region of interest" description="Disordered" evidence="1">
    <location>
        <begin position="892"/>
        <end position="912"/>
    </location>
</feature>
<evidence type="ECO:0000256" key="1">
    <source>
        <dbReference type="SAM" id="MobiDB-lite"/>
    </source>
</evidence>
<evidence type="ECO:0000313" key="4">
    <source>
        <dbReference type="EnsemblPlants" id="LPERR10G02710.1"/>
    </source>
</evidence>
<feature type="transmembrane region" description="Helical" evidence="2">
    <location>
        <begin position="66"/>
        <end position="88"/>
    </location>
</feature>
<feature type="domain" description="PGG" evidence="3">
    <location>
        <begin position="743"/>
        <end position="852"/>
    </location>
</feature>
<feature type="transmembrane region" description="Helical" evidence="2">
    <location>
        <begin position="594"/>
        <end position="611"/>
    </location>
</feature>
<feature type="transmembrane region" description="Helical" evidence="2">
    <location>
        <begin position="226"/>
        <end position="246"/>
    </location>
</feature>
<feature type="domain" description="PGG" evidence="3">
    <location>
        <begin position="14"/>
        <end position="120"/>
    </location>
</feature>
<feature type="transmembrane region" description="Helical" evidence="2">
    <location>
        <begin position="95"/>
        <end position="116"/>
    </location>
</feature>
<evidence type="ECO:0000256" key="2">
    <source>
        <dbReference type="SAM" id="Phobius"/>
    </source>
</evidence>